<accession>A0A1E2RVK6</accession>
<comment type="caution">
    <text evidence="2">The sequence shown here is derived from an EMBL/GenBank/DDBJ whole genome shotgun (WGS) entry which is preliminary data.</text>
</comment>
<protein>
    <recommendedName>
        <fullName evidence="4">Holin of 3TMs, for gene-transfer release</fullName>
    </recommendedName>
</protein>
<keyword evidence="3" id="KW-1185">Reference proteome</keyword>
<gene>
    <name evidence="2" type="ORF">A7A08_03018</name>
</gene>
<sequence>MKLAQEANSERRIALEEKVVGLEVKRDVLVAQAQSGDTTPSLIQAVFAAVAAVWFLKVVVFDTVLHAWTGWSTPELPPLAENVLMAVVGFYFVTVIARRC</sequence>
<evidence type="ECO:0000256" key="1">
    <source>
        <dbReference type="SAM" id="Phobius"/>
    </source>
</evidence>
<keyword evidence="1" id="KW-0812">Transmembrane</keyword>
<evidence type="ECO:0008006" key="4">
    <source>
        <dbReference type="Google" id="ProtNLM"/>
    </source>
</evidence>
<organism evidence="2 3">
    <name type="scientific">Methyloligella halotolerans</name>
    <dbReference type="NCBI Taxonomy" id="1177755"/>
    <lineage>
        <taxon>Bacteria</taxon>
        <taxon>Pseudomonadati</taxon>
        <taxon>Pseudomonadota</taxon>
        <taxon>Alphaproteobacteria</taxon>
        <taxon>Hyphomicrobiales</taxon>
        <taxon>Hyphomicrobiaceae</taxon>
        <taxon>Methyloligella</taxon>
    </lineage>
</organism>
<name>A0A1E2RVK6_9HYPH</name>
<feature type="transmembrane region" description="Helical" evidence="1">
    <location>
        <begin position="45"/>
        <end position="67"/>
    </location>
</feature>
<dbReference type="Proteomes" id="UP000095087">
    <property type="component" value="Unassembled WGS sequence"/>
</dbReference>
<evidence type="ECO:0000313" key="2">
    <source>
        <dbReference type="EMBL" id="ODA66165.1"/>
    </source>
</evidence>
<dbReference type="EMBL" id="MASI01000010">
    <property type="protein sequence ID" value="ODA66165.1"/>
    <property type="molecule type" value="Genomic_DNA"/>
</dbReference>
<feature type="transmembrane region" description="Helical" evidence="1">
    <location>
        <begin position="79"/>
        <end position="97"/>
    </location>
</feature>
<proteinExistence type="predicted"/>
<dbReference type="AlphaFoldDB" id="A0A1E2RVK6"/>
<reference evidence="2 3" key="1">
    <citation type="submission" date="2016-07" db="EMBL/GenBank/DDBJ databases">
        <title>Draft genome sequence of Methyloligella halotolerans C2T (VKM B-2706T=CCUG 61687T=DSM 25045T), a halotolerant polyhydroxybutyrate accumulating methylotroph.</title>
        <authorList>
            <person name="Vasilenko O.V."/>
            <person name="Doronina N.V."/>
            <person name="Poroshina M.N."/>
            <person name="Tarlachkov S.V."/>
            <person name="Trotsenko Y.A."/>
        </authorList>
    </citation>
    <scope>NUCLEOTIDE SEQUENCE [LARGE SCALE GENOMIC DNA]</scope>
    <source>
        <strain evidence="2 3">VKM B-2706</strain>
    </source>
</reference>
<evidence type="ECO:0000313" key="3">
    <source>
        <dbReference type="Proteomes" id="UP000095087"/>
    </source>
</evidence>
<keyword evidence="1" id="KW-1133">Transmembrane helix</keyword>
<keyword evidence="1" id="KW-0472">Membrane</keyword>